<proteinExistence type="predicted"/>
<accession>A0A852VM74</accession>
<dbReference type="EMBL" id="JACCCU010000002">
    <property type="protein sequence ID" value="NYF91185.1"/>
    <property type="molecule type" value="Genomic_DNA"/>
</dbReference>
<evidence type="ECO:0000313" key="2">
    <source>
        <dbReference type="Proteomes" id="UP000564385"/>
    </source>
</evidence>
<organism evidence="1 2">
    <name type="scientific">Tunturiibacter lichenicola</name>
    <dbReference type="NCBI Taxonomy" id="2051959"/>
    <lineage>
        <taxon>Bacteria</taxon>
        <taxon>Pseudomonadati</taxon>
        <taxon>Acidobacteriota</taxon>
        <taxon>Terriglobia</taxon>
        <taxon>Terriglobales</taxon>
        <taxon>Acidobacteriaceae</taxon>
        <taxon>Tunturiibacter</taxon>
    </lineage>
</organism>
<gene>
    <name evidence="1" type="ORF">HDF08_003287</name>
</gene>
<dbReference type="InterPro" id="IPR011006">
    <property type="entry name" value="CheY-like_superfamily"/>
</dbReference>
<reference evidence="1 2" key="1">
    <citation type="submission" date="2020-07" db="EMBL/GenBank/DDBJ databases">
        <title>Genomic Encyclopedia of Type Strains, Phase IV (KMG-V): Genome sequencing to study the core and pangenomes of soil and plant-associated prokaryotes.</title>
        <authorList>
            <person name="Whitman W."/>
        </authorList>
    </citation>
    <scope>NUCLEOTIDE SEQUENCE [LARGE SCALE GENOMIC DNA]</scope>
    <source>
        <strain evidence="1 2">M8UP22</strain>
    </source>
</reference>
<dbReference type="Proteomes" id="UP000564385">
    <property type="component" value="Unassembled WGS sequence"/>
</dbReference>
<comment type="caution">
    <text evidence="1">The sequence shown here is derived from an EMBL/GenBank/DDBJ whole genome shotgun (WGS) entry which is preliminary data.</text>
</comment>
<protein>
    <submittedName>
        <fullName evidence="1">CheY-like chemotaxis protein</fullName>
    </submittedName>
</protein>
<dbReference type="AlphaFoldDB" id="A0A852VM74"/>
<sequence>MIRPCFLVIDREFPGSISTRKLVIETAKFNVITAYSGQEAFDVFTRFPAVNGIVLDGGLDDMSCEEVASKIKLLQPKVPIIVITTPGFKGCPSADYQLESFDPAKLLEILRSLKPEAAAAIEKRNEELSRETLS</sequence>
<dbReference type="SUPFAM" id="SSF52172">
    <property type="entry name" value="CheY-like"/>
    <property type="match status" value="1"/>
</dbReference>
<dbReference type="Gene3D" id="3.40.50.2300">
    <property type="match status" value="1"/>
</dbReference>
<evidence type="ECO:0000313" key="1">
    <source>
        <dbReference type="EMBL" id="NYF91185.1"/>
    </source>
</evidence>
<dbReference type="CDD" id="cd00156">
    <property type="entry name" value="REC"/>
    <property type="match status" value="1"/>
</dbReference>
<name>A0A852VM74_9BACT</name>